<feature type="transmembrane region" description="Helical" evidence="1">
    <location>
        <begin position="26"/>
        <end position="46"/>
    </location>
</feature>
<evidence type="ECO:0000256" key="1">
    <source>
        <dbReference type="SAM" id="Phobius"/>
    </source>
</evidence>
<reference evidence="2" key="2">
    <citation type="submission" date="2021-04" db="EMBL/GenBank/DDBJ databases">
        <authorList>
            <person name="Gilroy R."/>
        </authorList>
    </citation>
    <scope>NUCLEOTIDE SEQUENCE</scope>
    <source>
        <strain evidence="2">687</strain>
    </source>
</reference>
<dbReference type="PANTHER" id="PTHR35335:SF1">
    <property type="entry name" value="UPF0716 PROTEIN FXSA"/>
    <property type="match status" value="1"/>
</dbReference>
<dbReference type="PANTHER" id="PTHR35335">
    <property type="entry name" value="UPF0716 PROTEIN FXSA"/>
    <property type="match status" value="1"/>
</dbReference>
<proteinExistence type="predicted"/>
<keyword evidence="1" id="KW-1133">Transmembrane helix</keyword>
<comment type="caution">
    <text evidence="2">The sequence shown here is derived from an EMBL/GenBank/DDBJ whole genome shotgun (WGS) entry which is preliminary data.</text>
</comment>
<reference evidence="2" key="1">
    <citation type="journal article" date="2021" name="PeerJ">
        <title>Extensive microbial diversity within the chicken gut microbiome revealed by metagenomics and culture.</title>
        <authorList>
            <person name="Gilroy R."/>
            <person name="Ravi A."/>
            <person name="Getino M."/>
            <person name="Pursley I."/>
            <person name="Horton D.L."/>
            <person name="Alikhan N.F."/>
            <person name="Baker D."/>
            <person name="Gharbi K."/>
            <person name="Hall N."/>
            <person name="Watson M."/>
            <person name="Adriaenssens E.M."/>
            <person name="Foster-Nyarko E."/>
            <person name="Jarju S."/>
            <person name="Secka A."/>
            <person name="Antonio M."/>
            <person name="Oren A."/>
            <person name="Chaudhuri R.R."/>
            <person name="La Ragione R."/>
            <person name="Hildebrand F."/>
            <person name="Pallen M.J."/>
        </authorList>
    </citation>
    <scope>NUCLEOTIDE SEQUENCE</scope>
    <source>
        <strain evidence="2">687</strain>
    </source>
</reference>
<gene>
    <name evidence="2" type="ORF">IAA31_08405</name>
</gene>
<dbReference type="Pfam" id="PF04186">
    <property type="entry name" value="FxsA"/>
    <property type="match status" value="1"/>
</dbReference>
<evidence type="ECO:0000313" key="3">
    <source>
        <dbReference type="Proteomes" id="UP000824150"/>
    </source>
</evidence>
<dbReference type="InterPro" id="IPR007313">
    <property type="entry name" value="FxsA"/>
</dbReference>
<name>A0A9E2KR20_9GAMM</name>
<dbReference type="EMBL" id="JAHLFG010000092">
    <property type="protein sequence ID" value="MBU3827487.1"/>
    <property type="molecule type" value="Genomic_DNA"/>
</dbReference>
<evidence type="ECO:0000313" key="2">
    <source>
        <dbReference type="EMBL" id="MBU3827487.1"/>
    </source>
</evidence>
<dbReference type="Proteomes" id="UP000824150">
    <property type="component" value="Unassembled WGS sequence"/>
</dbReference>
<accession>A0A9E2KR20</accession>
<dbReference type="AlphaFoldDB" id="A0A9E2KR20"/>
<feature type="transmembrane region" description="Helical" evidence="1">
    <location>
        <begin position="67"/>
        <end position="93"/>
    </location>
</feature>
<organism evidence="2 3">
    <name type="scientific">Candidatus Anaerobiospirillum merdipullorum</name>
    <dbReference type="NCBI Taxonomy" id="2838450"/>
    <lineage>
        <taxon>Bacteria</taxon>
        <taxon>Pseudomonadati</taxon>
        <taxon>Pseudomonadota</taxon>
        <taxon>Gammaproteobacteria</taxon>
        <taxon>Aeromonadales</taxon>
        <taxon>Succinivibrionaceae</taxon>
        <taxon>Anaerobiospirillum</taxon>
    </lineage>
</organism>
<sequence length="157" mass="17856">MSRFILFFLLLFVAELIVLIEIGSAIGAIECIALMFVAMVIGAILVKLRAKQLILQMQQHQELNMQMLWLPLSGFLFIFPGFITDVLALLVLLPPVENFLVKKFAGHMHVNAHGFSYTREEYHRGQTIDGDFTTESEIKFKLMEDKHDDDKSSTPKA</sequence>
<keyword evidence="1" id="KW-0812">Transmembrane</keyword>
<protein>
    <submittedName>
        <fullName evidence="2">FxsA family protein</fullName>
    </submittedName>
</protein>
<dbReference type="NCBIfam" id="NF008528">
    <property type="entry name" value="PRK11463.1-2"/>
    <property type="match status" value="1"/>
</dbReference>
<dbReference type="GO" id="GO:0016020">
    <property type="term" value="C:membrane"/>
    <property type="evidence" value="ECO:0007669"/>
    <property type="project" value="InterPro"/>
</dbReference>
<keyword evidence="1" id="KW-0472">Membrane</keyword>